<proteinExistence type="predicted"/>
<evidence type="ECO:0000313" key="2">
    <source>
        <dbReference type="Proteomes" id="UP000075578"/>
    </source>
</evidence>
<dbReference type="Proteomes" id="UP000075578">
    <property type="component" value="Unassembled WGS sequence"/>
</dbReference>
<sequence length="103" mass="11957">MSNDQRAIDSMRGKRSNEILVEDIIQDLGTLQKRIREGEVDNPIMQKLRGVADEPSAIFEDLKSFINEYTKEDPSPRYLEKKLEMIRREASEIIDFGIKTRGE</sequence>
<comment type="caution">
    <text evidence="1">The sequence shown here is derived from an EMBL/GenBank/DDBJ whole genome shotgun (WGS) entry which is preliminary data.</text>
</comment>
<organism evidence="1 2">
    <name type="scientific">Candidatus Methanofastidiosum methylothiophilum</name>
    <dbReference type="NCBI Taxonomy" id="1705564"/>
    <lineage>
        <taxon>Archaea</taxon>
        <taxon>Methanobacteriati</taxon>
        <taxon>Methanobacteriota</taxon>
        <taxon>Stenosarchaea group</taxon>
        <taxon>Candidatus Methanofastidiosia</taxon>
        <taxon>Candidatus Methanofastidiosales</taxon>
        <taxon>Candidatus Methanofastidiosaceae</taxon>
        <taxon>Candidatus Methanofastidiosum</taxon>
    </lineage>
</organism>
<dbReference type="EMBL" id="LNGD01000268">
    <property type="protein sequence ID" value="KYC44715.1"/>
    <property type="molecule type" value="Genomic_DNA"/>
</dbReference>
<protein>
    <submittedName>
        <fullName evidence="1">Uncharacterized protein</fullName>
    </submittedName>
</protein>
<accession>A0A150IIR9</accession>
<gene>
    <name evidence="1" type="ORF">AMQ74_01940</name>
</gene>
<dbReference type="AlphaFoldDB" id="A0A150IIR9"/>
<reference evidence="1 2" key="1">
    <citation type="journal article" date="2016" name="ISME J.">
        <title>Chasing the elusive Euryarchaeota class WSA2: genomes reveal a uniquely fastidious methyl-reducing methanogen.</title>
        <authorList>
            <person name="Nobu M.K."/>
            <person name="Narihiro T."/>
            <person name="Kuroda K."/>
            <person name="Mei R."/>
            <person name="Liu W.T."/>
        </authorList>
    </citation>
    <scope>NUCLEOTIDE SEQUENCE [LARGE SCALE GENOMIC DNA]</scope>
    <source>
        <strain evidence="1">U1lsi0528_Bin089</strain>
    </source>
</reference>
<evidence type="ECO:0000313" key="1">
    <source>
        <dbReference type="EMBL" id="KYC44715.1"/>
    </source>
</evidence>
<name>A0A150IIR9_9EURY</name>